<keyword evidence="2" id="KW-0285">Flavoprotein</keyword>
<evidence type="ECO:0000259" key="5">
    <source>
        <dbReference type="PROSITE" id="PS51387"/>
    </source>
</evidence>
<dbReference type="InterPro" id="IPR051914">
    <property type="entry name" value="FAD-linked_OxidoTrans_Type4"/>
</dbReference>
<dbReference type="InterPro" id="IPR016164">
    <property type="entry name" value="FAD-linked_Oxase-like_C"/>
</dbReference>
<dbReference type="Gene3D" id="3.30.465.10">
    <property type="match status" value="1"/>
</dbReference>
<dbReference type="InterPro" id="IPR016171">
    <property type="entry name" value="Vanillyl_alc_oxidase_C-sub2"/>
</dbReference>
<dbReference type="Pfam" id="PF02913">
    <property type="entry name" value="FAD-oxidase_C"/>
    <property type="match status" value="1"/>
</dbReference>
<sequence>MFGRKGKVETSDPVVRKLMDIVGESEVLYKREDLIAYECDGYTMYKGMPRAVVFVQSTQQVSEVVKCLNKEEVPYIARGAGTGLSGGATPLGGEVIISMVKMKRMLHLDLENRKAVVEPGFINLKLTQSISDKGYYYAPDPSSQYACTIGGNVAENSGGAHCLKYGVTTNHILGLEIVLPSGEIVEIGKEGIPDQPGYDLLGLLTGSEGTLGIVTKVTVKVLKNPEGKKTVLAYFDEIDDASQAVSDIIAAGIIPAALEMMDDVAIEGVESAAYPVGHPRDIAAFLLIEVDGIVAGIDDQIEEILTVCKQNNVREVKVAKNEAERALWWANRKMGFGAMGAISPDYLVQDGVIPRTRLPEVLAKIKEIGKKYNLRIANIFHAGDGNLHPLILYDASVPGESERAAKAGSECLKVCADAGGSITGEHGVGIEKAAEMRFIFTDEEIAAQTNIREVFNPKDLLNPGKLFPQPGRCVEVKRAGQNEMQPVP</sequence>
<proteinExistence type="predicted"/>
<dbReference type="InterPro" id="IPR016169">
    <property type="entry name" value="FAD-bd_PCMH_sub2"/>
</dbReference>
<evidence type="ECO:0000256" key="3">
    <source>
        <dbReference type="ARBA" id="ARBA00022827"/>
    </source>
</evidence>
<evidence type="ECO:0000256" key="4">
    <source>
        <dbReference type="ARBA" id="ARBA00023002"/>
    </source>
</evidence>
<evidence type="ECO:0000313" key="6">
    <source>
        <dbReference type="EMBL" id="GFZ80982.1"/>
    </source>
</evidence>
<evidence type="ECO:0000256" key="1">
    <source>
        <dbReference type="ARBA" id="ARBA00001974"/>
    </source>
</evidence>
<dbReference type="Proteomes" id="UP000602050">
    <property type="component" value="Unassembled WGS sequence"/>
</dbReference>
<dbReference type="AlphaFoldDB" id="A0A8J2TTJ8"/>
<dbReference type="GO" id="GO:0016491">
    <property type="term" value="F:oxidoreductase activity"/>
    <property type="evidence" value="ECO:0007669"/>
    <property type="project" value="UniProtKB-KW"/>
</dbReference>
<gene>
    <name evidence="6" type="primary">glcD</name>
    <name evidence="6" type="ORF">GCM10010978_22530</name>
</gene>
<dbReference type="InterPro" id="IPR016166">
    <property type="entry name" value="FAD-bd_PCMH"/>
</dbReference>
<reference evidence="6" key="2">
    <citation type="submission" date="2020-09" db="EMBL/GenBank/DDBJ databases">
        <authorList>
            <person name="Sun Q."/>
            <person name="Zhou Y."/>
        </authorList>
    </citation>
    <scope>NUCLEOTIDE SEQUENCE</scope>
    <source>
        <strain evidence="6">CGMCC 1.12360</strain>
    </source>
</reference>
<keyword evidence="4" id="KW-0560">Oxidoreductase</keyword>
<dbReference type="PROSITE" id="PS51387">
    <property type="entry name" value="FAD_PCMH"/>
    <property type="match status" value="1"/>
</dbReference>
<dbReference type="Gene3D" id="3.30.70.2190">
    <property type="match status" value="1"/>
</dbReference>
<accession>A0A8J2TTJ8</accession>
<comment type="cofactor">
    <cofactor evidence="1">
        <name>FAD</name>
        <dbReference type="ChEBI" id="CHEBI:57692"/>
    </cofactor>
</comment>
<dbReference type="InterPro" id="IPR006094">
    <property type="entry name" value="Oxid_FAD_bind_N"/>
</dbReference>
<reference evidence="6" key="1">
    <citation type="journal article" date="2014" name="Int. J. Syst. Evol. Microbiol.">
        <title>Complete genome sequence of Corynebacterium casei LMG S-19264T (=DSM 44701T), isolated from a smear-ripened cheese.</title>
        <authorList>
            <consortium name="US DOE Joint Genome Institute (JGI-PGF)"/>
            <person name="Walter F."/>
            <person name="Albersmeier A."/>
            <person name="Kalinowski J."/>
            <person name="Ruckert C."/>
        </authorList>
    </citation>
    <scope>NUCLEOTIDE SEQUENCE</scope>
    <source>
        <strain evidence="6">CGMCC 1.12360</strain>
    </source>
</reference>
<protein>
    <submittedName>
        <fullName evidence="6">FAD-binding protein</fullName>
    </submittedName>
</protein>
<feature type="domain" description="FAD-binding PCMH-type" evidence="5">
    <location>
        <begin position="45"/>
        <end position="224"/>
    </location>
</feature>
<organism evidence="6 7">
    <name type="scientific">Compostibacillus humi</name>
    <dbReference type="NCBI Taxonomy" id="1245525"/>
    <lineage>
        <taxon>Bacteria</taxon>
        <taxon>Bacillati</taxon>
        <taxon>Bacillota</taxon>
        <taxon>Bacilli</taxon>
        <taxon>Bacillales</taxon>
        <taxon>Bacillaceae</taxon>
        <taxon>Compostibacillus</taxon>
    </lineage>
</organism>
<dbReference type="InterPro" id="IPR004113">
    <property type="entry name" value="FAD-bd_oxidored_4_C"/>
</dbReference>
<name>A0A8J2TTJ8_9BACI</name>
<dbReference type="Gene3D" id="1.10.45.10">
    <property type="entry name" value="Vanillyl-alcohol Oxidase, Chain A, domain 4"/>
    <property type="match status" value="1"/>
</dbReference>
<dbReference type="InterPro" id="IPR036318">
    <property type="entry name" value="FAD-bd_PCMH-like_sf"/>
</dbReference>
<dbReference type="EMBL" id="BMEV01000043">
    <property type="protein sequence ID" value="GFZ80982.1"/>
    <property type="molecule type" value="Genomic_DNA"/>
</dbReference>
<keyword evidence="7" id="KW-1185">Reference proteome</keyword>
<dbReference type="PANTHER" id="PTHR42934">
    <property type="entry name" value="GLYCOLATE OXIDASE SUBUNIT GLCD"/>
    <property type="match status" value="1"/>
</dbReference>
<keyword evidence="3" id="KW-0274">FAD</keyword>
<comment type="caution">
    <text evidence="6">The sequence shown here is derived from an EMBL/GenBank/DDBJ whole genome shotgun (WGS) entry which is preliminary data.</text>
</comment>
<dbReference type="SUPFAM" id="SSF55103">
    <property type="entry name" value="FAD-linked oxidases, C-terminal domain"/>
    <property type="match status" value="1"/>
</dbReference>
<dbReference type="Pfam" id="PF01565">
    <property type="entry name" value="FAD_binding_4"/>
    <property type="match status" value="1"/>
</dbReference>
<dbReference type="Gene3D" id="3.30.43.10">
    <property type="entry name" value="Uridine Diphospho-n-acetylenolpyruvylglucosamine Reductase, domain 2"/>
    <property type="match status" value="1"/>
</dbReference>
<evidence type="ECO:0000313" key="7">
    <source>
        <dbReference type="Proteomes" id="UP000602050"/>
    </source>
</evidence>
<dbReference type="GO" id="GO:0071949">
    <property type="term" value="F:FAD binding"/>
    <property type="evidence" value="ECO:0007669"/>
    <property type="project" value="InterPro"/>
</dbReference>
<evidence type="ECO:0000256" key="2">
    <source>
        <dbReference type="ARBA" id="ARBA00022630"/>
    </source>
</evidence>
<dbReference type="PANTHER" id="PTHR42934:SF1">
    <property type="entry name" value="GLYCOLATE OXIDASE SUBUNIT GLCD"/>
    <property type="match status" value="1"/>
</dbReference>
<dbReference type="Gene3D" id="3.30.70.2740">
    <property type="match status" value="1"/>
</dbReference>
<dbReference type="SUPFAM" id="SSF56176">
    <property type="entry name" value="FAD-binding/transporter-associated domain-like"/>
    <property type="match status" value="1"/>
</dbReference>
<dbReference type="InterPro" id="IPR016167">
    <property type="entry name" value="FAD-bd_PCMH_sub1"/>
</dbReference>